<feature type="compositionally biased region" description="Basic and acidic residues" evidence="1">
    <location>
        <begin position="1"/>
        <end position="21"/>
    </location>
</feature>
<feature type="region of interest" description="Disordered" evidence="1">
    <location>
        <begin position="1"/>
        <end position="38"/>
    </location>
</feature>
<evidence type="ECO:0000256" key="1">
    <source>
        <dbReference type="SAM" id="MobiDB-lite"/>
    </source>
</evidence>
<evidence type="ECO:0000313" key="2">
    <source>
        <dbReference type="EMBL" id="GJT37315.1"/>
    </source>
</evidence>
<sequence>MARTAGEERVDGKWKYGDDKTSNACRENEETDQLSPRLGSKGIGVLDIHWGMVLGVDGRPLWASGRLDDS</sequence>
<proteinExistence type="predicted"/>
<keyword evidence="3" id="KW-1185">Reference proteome</keyword>
<comment type="caution">
    <text evidence="2">The sequence shown here is derived from an EMBL/GenBank/DDBJ whole genome shotgun (WGS) entry which is preliminary data.</text>
</comment>
<reference evidence="2" key="1">
    <citation type="journal article" date="2022" name="Int. J. Mol. Sci.">
        <title>Draft Genome of Tanacetum Coccineum: Genomic Comparison of Closely Related Tanacetum-Family Plants.</title>
        <authorList>
            <person name="Yamashiro T."/>
            <person name="Shiraishi A."/>
            <person name="Nakayama K."/>
            <person name="Satake H."/>
        </authorList>
    </citation>
    <scope>NUCLEOTIDE SEQUENCE</scope>
</reference>
<name>A0ABQ5DEB3_9ASTR</name>
<dbReference type="EMBL" id="BQNB010015214">
    <property type="protein sequence ID" value="GJT37315.1"/>
    <property type="molecule type" value="Genomic_DNA"/>
</dbReference>
<protein>
    <submittedName>
        <fullName evidence="2">Uncharacterized protein</fullName>
    </submittedName>
</protein>
<accession>A0ABQ5DEB3</accession>
<reference evidence="2" key="2">
    <citation type="submission" date="2022-01" db="EMBL/GenBank/DDBJ databases">
        <authorList>
            <person name="Yamashiro T."/>
            <person name="Shiraishi A."/>
            <person name="Satake H."/>
            <person name="Nakayama K."/>
        </authorList>
    </citation>
    <scope>NUCLEOTIDE SEQUENCE</scope>
</reference>
<organism evidence="2 3">
    <name type="scientific">Tanacetum coccineum</name>
    <dbReference type="NCBI Taxonomy" id="301880"/>
    <lineage>
        <taxon>Eukaryota</taxon>
        <taxon>Viridiplantae</taxon>
        <taxon>Streptophyta</taxon>
        <taxon>Embryophyta</taxon>
        <taxon>Tracheophyta</taxon>
        <taxon>Spermatophyta</taxon>
        <taxon>Magnoliopsida</taxon>
        <taxon>eudicotyledons</taxon>
        <taxon>Gunneridae</taxon>
        <taxon>Pentapetalae</taxon>
        <taxon>asterids</taxon>
        <taxon>campanulids</taxon>
        <taxon>Asterales</taxon>
        <taxon>Asteraceae</taxon>
        <taxon>Asteroideae</taxon>
        <taxon>Anthemideae</taxon>
        <taxon>Anthemidinae</taxon>
        <taxon>Tanacetum</taxon>
    </lineage>
</organism>
<gene>
    <name evidence="2" type="ORF">Tco_0937180</name>
</gene>
<dbReference type="Proteomes" id="UP001151760">
    <property type="component" value="Unassembled WGS sequence"/>
</dbReference>
<evidence type="ECO:0000313" key="3">
    <source>
        <dbReference type="Proteomes" id="UP001151760"/>
    </source>
</evidence>